<comment type="caution">
    <text evidence="1">The sequence shown here is derived from an EMBL/GenBank/DDBJ whole genome shotgun (WGS) entry which is preliminary data.</text>
</comment>
<name>A0A4Q0SXJ4_9BACT</name>
<organism evidence="1 2">
    <name type="scientific">Granulicella sibirica</name>
    <dbReference type="NCBI Taxonomy" id="2479048"/>
    <lineage>
        <taxon>Bacteria</taxon>
        <taxon>Pseudomonadati</taxon>
        <taxon>Acidobacteriota</taxon>
        <taxon>Terriglobia</taxon>
        <taxon>Terriglobales</taxon>
        <taxon>Acidobacteriaceae</taxon>
        <taxon>Granulicella</taxon>
    </lineage>
</organism>
<gene>
    <name evidence="1" type="ORF">GRAN_5279</name>
</gene>
<dbReference type="Proteomes" id="UP000289437">
    <property type="component" value="Unassembled WGS sequence"/>
</dbReference>
<dbReference type="EMBL" id="RDSM01000009">
    <property type="protein sequence ID" value="RXH53716.1"/>
    <property type="molecule type" value="Genomic_DNA"/>
</dbReference>
<evidence type="ECO:0000313" key="1">
    <source>
        <dbReference type="EMBL" id="RXH53716.1"/>
    </source>
</evidence>
<reference evidence="1 2" key="1">
    <citation type="submission" date="2018-11" db="EMBL/GenBank/DDBJ databases">
        <authorList>
            <person name="Mardanov A.V."/>
            <person name="Ravin N.V."/>
            <person name="Dedysh S.N."/>
        </authorList>
    </citation>
    <scope>NUCLEOTIDE SEQUENCE [LARGE SCALE GENOMIC DNA]</scope>
    <source>
        <strain evidence="1 2">AF10</strain>
    </source>
</reference>
<keyword evidence="2" id="KW-1185">Reference proteome</keyword>
<sequence>MEAKRVLGPEISLILVSVPEASKFHGNTGMAKIADAFWFKRER</sequence>
<dbReference type="AlphaFoldDB" id="A0A4Q0SXJ4"/>
<reference evidence="2" key="2">
    <citation type="submission" date="2019-02" db="EMBL/GenBank/DDBJ databases">
        <title>Granulicella sibirica sp. nov., a psychrotolerant acidobacterium isolated from an organic soil layer in forested tundra, West Siberia.</title>
        <authorList>
            <person name="Oshkin I.Y."/>
            <person name="Kulichevskaya I.S."/>
            <person name="Rijpstra W.I.C."/>
            <person name="Sinninghe Damste J.S."/>
            <person name="Rakitin A.L."/>
            <person name="Ravin N.V."/>
            <person name="Dedysh S.N."/>
        </authorList>
    </citation>
    <scope>NUCLEOTIDE SEQUENCE [LARGE SCALE GENOMIC DNA]</scope>
    <source>
        <strain evidence="2">AF10</strain>
    </source>
</reference>
<evidence type="ECO:0000313" key="2">
    <source>
        <dbReference type="Proteomes" id="UP000289437"/>
    </source>
</evidence>
<protein>
    <submittedName>
        <fullName evidence="1">Uncharacterized protein</fullName>
    </submittedName>
</protein>
<accession>A0A4Q0SXJ4</accession>
<proteinExistence type="predicted"/>